<organism evidence="3 4">
    <name type="scientific">Frankia canadensis</name>
    <dbReference type="NCBI Taxonomy" id="1836972"/>
    <lineage>
        <taxon>Bacteria</taxon>
        <taxon>Bacillati</taxon>
        <taxon>Actinomycetota</taxon>
        <taxon>Actinomycetes</taxon>
        <taxon>Frankiales</taxon>
        <taxon>Frankiaceae</taxon>
        <taxon>Frankia</taxon>
    </lineage>
</organism>
<sequence>MRAVVAEGRNRERAGDEPPEAGGRRPAAGFGPSGPPTGGGRIVAFGTLPALPPSGQAPRADRRPAVGPEPGRAAAFDPADMETDPAPERRQPPRERRPPAGGRPAGAAAAGPRQTFRAVAFGNPTAGGAEVIAVDPADDPADDPAGPAHEAAGGTPPAGPRAGFAAPAAWPSDPDAHPASARYTDDRGVPAPARSAPTGFPGDGPPAGSGFRQPDTADPRAFRNGGQEPASGASSARRDPQRPGDRPRRPASPARKPRPAGHEAGTAGSGPLEKVSTTGVRPALPGVGPPPPGGPGRSAGRPALDDVSFTGRQAPVRLDGPPPRAPGVSRPGGDPAASAGRWDDPPPAVGRWDDHPPAAGQDGPGVRRDRRGQGARRGRGGVLAVLRAAIVVSVIVVGVSIGRTLALPGDAGVLTRLADWGRANHLSFLVDRVDRVDRGH</sequence>
<reference evidence="3 4" key="1">
    <citation type="submission" date="2017-06" db="EMBL/GenBank/DDBJ databases">
        <authorList>
            <person name="Kim H.J."/>
            <person name="Triplett B.A."/>
        </authorList>
    </citation>
    <scope>NUCLEOTIDE SEQUENCE [LARGE SCALE GENOMIC DNA]</scope>
    <source>
        <strain evidence="3">FRACA_ARgP5</strain>
    </source>
</reference>
<keyword evidence="2" id="KW-0472">Membrane</keyword>
<evidence type="ECO:0000256" key="2">
    <source>
        <dbReference type="SAM" id="Phobius"/>
    </source>
</evidence>
<feature type="compositionally biased region" description="Low complexity" evidence="1">
    <location>
        <begin position="20"/>
        <end position="30"/>
    </location>
</feature>
<feature type="compositionally biased region" description="Low complexity" evidence="1">
    <location>
        <begin position="99"/>
        <end position="114"/>
    </location>
</feature>
<dbReference type="EMBL" id="FZMO01000106">
    <property type="protein sequence ID" value="SNQ47544.1"/>
    <property type="molecule type" value="Genomic_DNA"/>
</dbReference>
<dbReference type="AlphaFoldDB" id="A0A2I2KPF2"/>
<accession>A0A2I2KPF2</accession>
<protein>
    <submittedName>
        <fullName evidence="3">Uncharacterized protein</fullName>
    </submittedName>
</protein>
<keyword evidence="4" id="KW-1185">Reference proteome</keyword>
<feature type="compositionally biased region" description="Basic and acidic residues" evidence="1">
    <location>
        <begin position="236"/>
        <end position="248"/>
    </location>
</feature>
<evidence type="ECO:0000313" key="3">
    <source>
        <dbReference type="EMBL" id="SNQ47544.1"/>
    </source>
</evidence>
<dbReference type="Proteomes" id="UP000234331">
    <property type="component" value="Unassembled WGS sequence"/>
</dbReference>
<keyword evidence="2" id="KW-0812">Transmembrane</keyword>
<feature type="compositionally biased region" description="Basic and acidic residues" evidence="1">
    <location>
        <begin position="86"/>
        <end position="98"/>
    </location>
</feature>
<evidence type="ECO:0000313" key="4">
    <source>
        <dbReference type="Proteomes" id="UP000234331"/>
    </source>
</evidence>
<feature type="region of interest" description="Disordered" evidence="1">
    <location>
        <begin position="1"/>
        <end position="378"/>
    </location>
</feature>
<gene>
    <name evidence="3" type="ORF">FRACA_1940008</name>
</gene>
<keyword evidence="2" id="KW-1133">Transmembrane helix</keyword>
<feature type="compositionally biased region" description="Basic residues" evidence="1">
    <location>
        <begin position="368"/>
        <end position="378"/>
    </location>
</feature>
<feature type="transmembrane region" description="Helical" evidence="2">
    <location>
        <begin position="380"/>
        <end position="401"/>
    </location>
</feature>
<proteinExistence type="predicted"/>
<evidence type="ECO:0000256" key="1">
    <source>
        <dbReference type="SAM" id="MobiDB-lite"/>
    </source>
</evidence>
<dbReference type="OrthoDB" id="3218578at2"/>
<feature type="compositionally biased region" description="Low complexity" evidence="1">
    <location>
        <begin position="143"/>
        <end position="181"/>
    </location>
</feature>
<name>A0A2I2KPF2_9ACTN</name>